<evidence type="ECO:0000313" key="6">
    <source>
        <dbReference type="EMBL" id="MFD2757475.1"/>
    </source>
</evidence>
<comment type="similarity">
    <text evidence="1">Belongs to the HipA Ser/Thr kinase family.</text>
</comment>
<dbReference type="InterPro" id="IPR052028">
    <property type="entry name" value="HipA_Ser/Thr_kinase"/>
</dbReference>
<dbReference type="RefSeq" id="WP_019618020.1">
    <property type="nucleotide sequence ID" value="NZ_JBHUNE010000003.1"/>
</dbReference>
<dbReference type="InterPro" id="IPR017508">
    <property type="entry name" value="HipA_N1"/>
</dbReference>
<comment type="caution">
    <text evidence="6">The sequence shown here is derived from an EMBL/GenBank/DDBJ whole genome shotgun (WGS) entry which is preliminary data.</text>
</comment>
<evidence type="ECO:0000259" key="4">
    <source>
        <dbReference type="Pfam" id="PF07804"/>
    </source>
</evidence>
<evidence type="ECO:0000256" key="3">
    <source>
        <dbReference type="ARBA" id="ARBA00022777"/>
    </source>
</evidence>
<keyword evidence="3" id="KW-0418">Kinase</keyword>
<feature type="domain" description="HipA-like C-terminal" evidence="4">
    <location>
        <begin position="147"/>
        <end position="372"/>
    </location>
</feature>
<gene>
    <name evidence="6" type="ORF">ACFSW7_03660</name>
</gene>
<reference evidence="7" key="1">
    <citation type="journal article" date="2019" name="Int. J. Syst. Evol. Microbiol.">
        <title>The Global Catalogue of Microorganisms (GCM) 10K type strain sequencing project: providing services to taxonomists for standard genome sequencing and annotation.</title>
        <authorList>
            <consortium name="The Broad Institute Genomics Platform"/>
            <consortium name="The Broad Institute Genome Sequencing Center for Infectious Disease"/>
            <person name="Wu L."/>
            <person name="Ma J."/>
        </authorList>
    </citation>
    <scope>NUCLEOTIDE SEQUENCE [LARGE SCALE GENOMIC DNA]</scope>
    <source>
        <strain evidence="7">TISTR 1514</strain>
    </source>
</reference>
<evidence type="ECO:0000256" key="2">
    <source>
        <dbReference type="ARBA" id="ARBA00022679"/>
    </source>
</evidence>
<evidence type="ECO:0000313" key="7">
    <source>
        <dbReference type="Proteomes" id="UP001597492"/>
    </source>
</evidence>
<dbReference type="PANTHER" id="PTHR37419">
    <property type="entry name" value="SERINE/THREONINE-PROTEIN KINASE TOXIN HIPA"/>
    <property type="match status" value="1"/>
</dbReference>
<dbReference type="Gene3D" id="1.10.1070.20">
    <property type="match status" value="1"/>
</dbReference>
<keyword evidence="7" id="KW-1185">Reference proteome</keyword>
<accession>A0ABW5UW73</accession>
<evidence type="ECO:0000259" key="5">
    <source>
        <dbReference type="Pfam" id="PF13657"/>
    </source>
</evidence>
<dbReference type="EMBL" id="JBHUNE010000003">
    <property type="protein sequence ID" value="MFD2757475.1"/>
    <property type="molecule type" value="Genomic_DNA"/>
</dbReference>
<sequence>MRLAVELSGTRIGVLEGNERTFDFVVTNEALERFGLNSTVLSVAIPFTDAPRRDHADRRRNWFREVLPEGDQYEHMLAQSGLRRGDTLGFLARYGRDIAGALQIWDLDDPTEPRTPAVNALTDPQVRRLLEDPLGSPLGNDPLGGKSSLGGVQPKVVLAETADGWAQALGGFPTTHIVKPRLSGAMASVIFDEEYGARLSRKIGLARFDVRVHRFDGLDALVIERFDRHLGQRIHQEDFNQALGAAGNQKYQELGGVVSMGRIASTLRRHAAAGDLQQLARMLVFAVAIGNLDMHAKNLGLLHGADGSVKLAPAYDVVPQAHQANDGRMALACNKKYRHGELTRHDLLAELESWGLRRAEKLLTETMDEIADAIATETPLTGAAPNLQDQLAAFARNLQNGRPVGGEVSKGT</sequence>
<name>A0ABW5UW73_9MICO</name>
<protein>
    <submittedName>
        <fullName evidence="6">Type II toxin-antitoxin system HipA family toxin</fullName>
    </submittedName>
</protein>
<feature type="domain" description="HipA N-terminal subdomain 1" evidence="5">
    <location>
        <begin position="3"/>
        <end position="104"/>
    </location>
</feature>
<keyword evidence="2" id="KW-0808">Transferase</keyword>
<evidence type="ECO:0000256" key="1">
    <source>
        <dbReference type="ARBA" id="ARBA00010164"/>
    </source>
</evidence>
<organism evidence="6 7">
    <name type="scientific">Gulosibacter faecalis</name>
    <dbReference type="NCBI Taxonomy" id="272240"/>
    <lineage>
        <taxon>Bacteria</taxon>
        <taxon>Bacillati</taxon>
        <taxon>Actinomycetota</taxon>
        <taxon>Actinomycetes</taxon>
        <taxon>Micrococcales</taxon>
        <taxon>Microbacteriaceae</taxon>
        <taxon>Gulosibacter</taxon>
    </lineage>
</organism>
<dbReference type="PANTHER" id="PTHR37419:SF1">
    <property type="entry name" value="SERINE_THREONINE-PROTEIN KINASE TOXIN HIPA"/>
    <property type="match status" value="1"/>
</dbReference>
<dbReference type="Proteomes" id="UP001597492">
    <property type="component" value="Unassembled WGS sequence"/>
</dbReference>
<proteinExistence type="inferred from homology"/>
<dbReference type="Pfam" id="PF07804">
    <property type="entry name" value="HipA_C"/>
    <property type="match status" value="1"/>
</dbReference>
<dbReference type="InterPro" id="IPR012893">
    <property type="entry name" value="HipA-like_C"/>
</dbReference>
<dbReference type="Pfam" id="PF13657">
    <property type="entry name" value="Couple_hipA"/>
    <property type="match status" value="1"/>
</dbReference>
<dbReference type="NCBIfam" id="TIGR03071">
    <property type="entry name" value="couple_hipA"/>
    <property type="match status" value="1"/>
</dbReference>